<keyword evidence="12" id="KW-0115">cAMP biosynthesis</keyword>
<evidence type="ECO:0000256" key="17">
    <source>
        <dbReference type="SAM" id="MobiDB-lite"/>
    </source>
</evidence>
<evidence type="ECO:0000313" key="20">
    <source>
        <dbReference type="EMBL" id="KAK4291036.1"/>
    </source>
</evidence>
<feature type="region of interest" description="Disordered" evidence="17">
    <location>
        <begin position="919"/>
        <end position="971"/>
    </location>
</feature>
<evidence type="ECO:0000256" key="8">
    <source>
        <dbReference type="ARBA" id="ARBA00022741"/>
    </source>
</evidence>
<comment type="subcellular location">
    <subcellularLocation>
        <location evidence="3">Membrane</location>
        <topology evidence="3">Multi-pass membrane protein</topology>
    </subcellularLocation>
</comment>
<keyword evidence="15 16" id="KW-0456">Lyase</keyword>
<dbReference type="SMART" id="SM00044">
    <property type="entry name" value="CYCc"/>
    <property type="match status" value="2"/>
</dbReference>
<dbReference type="EC" id="4.6.1.1" evidence="4"/>
<feature type="transmembrane region" description="Helical" evidence="18">
    <location>
        <begin position="373"/>
        <end position="393"/>
    </location>
</feature>
<keyword evidence="6" id="KW-0479">Metal-binding</keyword>
<reference evidence="20" key="1">
    <citation type="submission" date="2023-11" db="EMBL/GenBank/DDBJ databases">
        <title>Genome assemblies of two species of porcelain crab, Petrolisthes cinctipes and Petrolisthes manimaculis (Anomura: Porcellanidae).</title>
        <authorList>
            <person name="Angst P."/>
        </authorList>
    </citation>
    <scope>NUCLEOTIDE SEQUENCE</scope>
    <source>
        <strain evidence="20">PB745_02</strain>
        <tissue evidence="20">Gill</tissue>
    </source>
</reference>
<feature type="domain" description="Guanylate cyclase" evidence="19">
    <location>
        <begin position="31"/>
        <end position="158"/>
    </location>
</feature>
<gene>
    <name evidence="20" type="ORF">Pmani_036111</name>
</gene>
<protein>
    <recommendedName>
        <fullName evidence="4">adenylate cyclase</fullName>
        <ecNumber evidence="4">4.6.1.1</ecNumber>
    </recommendedName>
</protein>
<feature type="compositionally biased region" description="Polar residues" evidence="17">
    <location>
        <begin position="1078"/>
        <end position="1095"/>
    </location>
</feature>
<keyword evidence="9" id="KW-0067">ATP-binding</keyword>
<feature type="compositionally biased region" description="Basic and acidic residues" evidence="17">
    <location>
        <begin position="1456"/>
        <end position="1475"/>
    </location>
</feature>
<dbReference type="SUPFAM" id="SSF55073">
    <property type="entry name" value="Nucleotide cyclase"/>
    <property type="match status" value="2"/>
</dbReference>
<feature type="compositionally biased region" description="Basic and acidic residues" evidence="17">
    <location>
        <begin position="1045"/>
        <end position="1055"/>
    </location>
</feature>
<comment type="similarity">
    <text evidence="16">Belongs to the adenylyl cyclase class-4/guanylyl cyclase family.</text>
</comment>
<feature type="region of interest" description="Disordered" evidence="17">
    <location>
        <begin position="1442"/>
        <end position="1486"/>
    </location>
</feature>
<feature type="transmembrane region" description="Helical" evidence="18">
    <location>
        <begin position="452"/>
        <end position="470"/>
    </location>
</feature>
<evidence type="ECO:0000256" key="15">
    <source>
        <dbReference type="ARBA" id="ARBA00023239"/>
    </source>
</evidence>
<evidence type="ECO:0000259" key="19">
    <source>
        <dbReference type="PROSITE" id="PS50125"/>
    </source>
</evidence>
<dbReference type="CDD" id="cd07302">
    <property type="entry name" value="CHD"/>
    <property type="match status" value="2"/>
</dbReference>
<organism evidence="20 21">
    <name type="scientific">Petrolisthes manimaculis</name>
    <dbReference type="NCBI Taxonomy" id="1843537"/>
    <lineage>
        <taxon>Eukaryota</taxon>
        <taxon>Metazoa</taxon>
        <taxon>Ecdysozoa</taxon>
        <taxon>Arthropoda</taxon>
        <taxon>Crustacea</taxon>
        <taxon>Multicrustacea</taxon>
        <taxon>Malacostraca</taxon>
        <taxon>Eumalacostraca</taxon>
        <taxon>Eucarida</taxon>
        <taxon>Decapoda</taxon>
        <taxon>Pleocyemata</taxon>
        <taxon>Anomura</taxon>
        <taxon>Galatheoidea</taxon>
        <taxon>Porcellanidae</taxon>
        <taxon>Petrolisthes</taxon>
    </lineage>
</organism>
<dbReference type="PANTHER" id="PTHR45627">
    <property type="entry name" value="ADENYLATE CYCLASE TYPE 1"/>
    <property type="match status" value="1"/>
</dbReference>
<name>A0AAE1TN09_9EUCA</name>
<dbReference type="InterPro" id="IPR029787">
    <property type="entry name" value="Nucleotide_cyclase"/>
</dbReference>
<feature type="compositionally biased region" description="Basic and acidic residues" evidence="17">
    <location>
        <begin position="986"/>
        <end position="1018"/>
    </location>
</feature>
<keyword evidence="14" id="KW-0325">Glycoprotein</keyword>
<evidence type="ECO:0000256" key="13">
    <source>
        <dbReference type="ARBA" id="ARBA00023136"/>
    </source>
</evidence>
<feature type="compositionally biased region" description="Basic and acidic residues" evidence="17">
    <location>
        <begin position="1344"/>
        <end position="1355"/>
    </location>
</feature>
<feature type="transmembrane region" description="Helical" evidence="18">
    <location>
        <begin position="340"/>
        <end position="361"/>
    </location>
</feature>
<dbReference type="GO" id="GO:0004016">
    <property type="term" value="F:adenylate cyclase activity"/>
    <property type="evidence" value="ECO:0007669"/>
    <property type="project" value="UniProtKB-EC"/>
</dbReference>
<dbReference type="InterPro" id="IPR001054">
    <property type="entry name" value="A/G_cyclase"/>
</dbReference>
<keyword evidence="11 18" id="KW-1133">Transmembrane helix</keyword>
<dbReference type="FunFam" id="3.30.70.1230:FF:000001">
    <property type="entry name" value="Adenylate cyclase"/>
    <property type="match status" value="1"/>
</dbReference>
<evidence type="ECO:0000256" key="4">
    <source>
        <dbReference type="ARBA" id="ARBA00012201"/>
    </source>
</evidence>
<accession>A0AAE1TN09</accession>
<keyword evidence="13 18" id="KW-0472">Membrane</keyword>
<feature type="transmembrane region" description="Helical" evidence="18">
    <location>
        <begin position="315"/>
        <end position="334"/>
    </location>
</feature>
<feature type="transmembrane region" description="Helical" evidence="18">
    <location>
        <begin position="681"/>
        <end position="699"/>
    </location>
</feature>
<evidence type="ECO:0000256" key="14">
    <source>
        <dbReference type="ARBA" id="ARBA00023180"/>
    </source>
</evidence>
<dbReference type="EMBL" id="JAWZYT010005296">
    <property type="protein sequence ID" value="KAK4291036.1"/>
    <property type="molecule type" value="Genomic_DNA"/>
</dbReference>
<dbReference type="GO" id="GO:0007189">
    <property type="term" value="P:adenylate cyclase-activating G protein-coupled receptor signaling pathway"/>
    <property type="evidence" value="ECO:0007669"/>
    <property type="project" value="TreeGrafter"/>
</dbReference>
<dbReference type="PROSITE" id="PS00452">
    <property type="entry name" value="GUANYLATE_CYCLASE_1"/>
    <property type="match status" value="2"/>
</dbReference>
<evidence type="ECO:0000256" key="3">
    <source>
        <dbReference type="ARBA" id="ARBA00004141"/>
    </source>
</evidence>
<dbReference type="FunFam" id="3.30.70.1230:FF:000048">
    <property type="entry name" value="Phospholipid-transporting ATPase, putative"/>
    <property type="match status" value="1"/>
</dbReference>
<keyword evidence="21" id="KW-1185">Reference proteome</keyword>
<dbReference type="GO" id="GO:0035556">
    <property type="term" value="P:intracellular signal transduction"/>
    <property type="evidence" value="ECO:0007669"/>
    <property type="project" value="InterPro"/>
</dbReference>
<dbReference type="Proteomes" id="UP001292094">
    <property type="component" value="Unassembled WGS sequence"/>
</dbReference>
<feature type="compositionally biased region" description="Polar residues" evidence="17">
    <location>
        <begin position="870"/>
        <end position="881"/>
    </location>
</feature>
<keyword evidence="8" id="KW-0547">Nucleotide-binding</keyword>
<dbReference type="InterPro" id="IPR018297">
    <property type="entry name" value="A/G_cyclase_CS"/>
</dbReference>
<evidence type="ECO:0000256" key="6">
    <source>
        <dbReference type="ARBA" id="ARBA00022723"/>
    </source>
</evidence>
<evidence type="ECO:0000256" key="11">
    <source>
        <dbReference type="ARBA" id="ARBA00022989"/>
    </source>
</evidence>
<evidence type="ECO:0000256" key="5">
    <source>
        <dbReference type="ARBA" id="ARBA00022692"/>
    </source>
</evidence>
<proteinExistence type="inferred from homology"/>
<feature type="transmembrane region" description="Helical" evidence="18">
    <location>
        <begin position="477"/>
        <end position="496"/>
    </location>
</feature>
<evidence type="ECO:0000256" key="1">
    <source>
        <dbReference type="ARBA" id="ARBA00001593"/>
    </source>
</evidence>
<sequence length="1497" mass="164153">MAEGECRELPQSTVPKKQFNDLYVQRHNNVSILYADIVNFTPLSEQLSAQDLVMTLNDLFGRFDQIAKENQCLRIKILGDCYYCVSGLPVSRPNHAINCVNMGLQMILAIRKVRQAVGFNVDMRIGIHTGNVLCGVLGLKKWQYDVWSDDVTLANHMEAGGVPGRVHITQTTLSQLDGRFQVEAGEGHLRDQYLADHRVDTYLIVAAGKGEDTGDNATGTGGGVGLGCEERPRLRSATKMPKYVECWGADKPFASLVESSLAKNIRVTSVAMIESSLLPPGPMLLGCRWWDGEWWGWERELQYRLRKHPNHHHDLAVAASLTLAISILAAAALAPSGWVVCWVVVGGVVAVGVSQWAWWCGRKVVTRSWAARVFSSALMVLISAALAFAWLLIQDDGDMEREMTLNMSSDPIDDNTTTTSPQPPFLPFPLPLQQQQQHPYPSHQHHHQDPELWMWAGLVSVGVVAVFPRVGSWVKLVVMTGVATTHALLFYHTLLHHPHHFITLFFTHHYYRLPGVSWWIVVGVQVAGLVGVLGVLGGQSDARARTHDTWASRVEVEQQEVEKTRIINKVLLENILPAYLAHRFLVNSNTPQELYHERYSSVGVMFASIPNYKEFYDETDVNKQGLECLRLLNEIICDYDKLLQKPKYSLVEKIKTIGSTYMVASGLHPGKEEAQDRTERCLVLLVEFALALAAVLDAINKESFQNFKLRVGLAHGPVIAGVVGAQKPQYDIWGNTVNVASRMDSTGHMGRIQVTEETAAVLKGAGWICECRGPTQIKGKGTLITYFVCTPYEPHPNNPNALRADEGALLRQPAPTKLSLLGSSLEASQVDDKPTMTRDCGCVMAEGKAAGDGEGGNVLSKSGSEEDSQWESCSSSQTLTRGSVDIGQADEKDQSKSIVGDGGPWESFYSSQTVIQVNPEVTKRQEGHANSENNTGGRREEVIPDSKKHETTGDEEGRKENEKVKTTDDLLGMVSSQVVSWQTRQVSDDLPHNNTHKVKDLHRSPNLEDDNVNKEDSHVGVVAGGRIVDSKKCSSNTGGDTGTGTEKDNNSDKGGMDTLSSKTERLTGGSDVCRKNLPSLSTSPQASHSCTRDNSSGGGGLSKTTEEKNENGEGDQATDERRKEWRRDLIPLGEEVPIINNNNSKRGKFTKQITCDHHEGAAKHNSHRVPHRLLHQSASVDYYTGHSGSSSSTSRPATKTHNIEMQGQNNRAFNLDEKLERHRGDGVVGVGVVGVGVVGVGVVGGVGDDNTSSGVQSSMSSLKCLAGSSDSDLIMSDEDETEACYHRTGGGGGGGSGGVPVCEKNVIPNVSGHDGDGYFVEHDREIIVGREGVRRGDSGSTAVVERDGQDEGGKLSEKKCHIHENPVEEIMQTKVETERVLENDKCKQQQQQQRNGGCLEMAVTDRTPDRKMMRGKSVDVYRTSEKKNKFEVNRQVSVVSYVNEREEEGSPLTHQSPDKAKNTRGNKADFGDSKLGRNKSLNFTGSGLMKKKHQVFV</sequence>
<evidence type="ECO:0000256" key="2">
    <source>
        <dbReference type="ARBA" id="ARBA00001946"/>
    </source>
</evidence>
<evidence type="ECO:0000256" key="18">
    <source>
        <dbReference type="SAM" id="Phobius"/>
    </source>
</evidence>
<comment type="catalytic activity">
    <reaction evidence="1">
        <text>ATP = 3',5'-cyclic AMP + diphosphate</text>
        <dbReference type="Rhea" id="RHEA:15389"/>
        <dbReference type="ChEBI" id="CHEBI:30616"/>
        <dbReference type="ChEBI" id="CHEBI:33019"/>
        <dbReference type="ChEBI" id="CHEBI:58165"/>
        <dbReference type="EC" id="4.6.1.1"/>
    </reaction>
</comment>
<feature type="transmembrane region" description="Helical" evidence="18">
    <location>
        <begin position="516"/>
        <end position="536"/>
    </location>
</feature>
<keyword evidence="5 18" id="KW-0812">Transmembrane</keyword>
<evidence type="ECO:0000256" key="9">
    <source>
        <dbReference type="ARBA" id="ARBA00022840"/>
    </source>
</evidence>
<dbReference type="GO" id="GO:0046872">
    <property type="term" value="F:metal ion binding"/>
    <property type="evidence" value="ECO:0007669"/>
    <property type="project" value="UniProtKB-KW"/>
</dbReference>
<feature type="region of interest" description="Disordered" evidence="17">
    <location>
        <begin position="984"/>
        <end position="1122"/>
    </location>
</feature>
<dbReference type="GO" id="GO:0007193">
    <property type="term" value="P:adenylate cyclase-inhibiting G protein-coupled receptor signaling pathway"/>
    <property type="evidence" value="ECO:0007669"/>
    <property type="project" value="TreeGrafter"/>
</dbReference>
<dbReference type="GO" id="GO:0005524">
    <property type="term" value="F:ATP binding"/>
    <property type="evidence" value="ECO:0007669"/>
    <property type="project" value="UniProtKB-KW"/>
</dbReference>
<dbReference type="PROSITE" id="PS50125">
    <property type="entry name" value="GUANYLATE_CYCLASE_2"/>
    <property type="match status" value="2"/>
</dbReference>
<feature type="domain" description="Guanylate cyclase" evidence="19">
    <location>
        <begin position="603"/>
        <end position="744"/>
    </location>
</feature>
<dbReference type="GO" id="GO:0005886">
    <property type="term" value="C:plasma membrane"/>
    <property type="evidence" value="ECO:0007669"/>
    <property type="project" value="TreeGrafter"/>
</dbReference>
<feature type="region of interest" description="Disordered" evidence="17">
    <location>
        <begin position="1335"/>
        <end position="1355"/>
    </location>
</feature>
<feature type="compositionally biased region" description="Basic and acidic residues" evidence="17">
    <location>
        <begin position="937"/>
        <end position="968"/>
    </location>
</feature>
<keyword evidence="10" id="KW-0460">Magnesium</keyword>
<evidence type="ECO:0000313" key="21">
    <source>
        <dbReference type="Proteomes" id="UP001292094"/>
    </source>
</evidence>
<evidence type="ECO:0000256" key="7">
    <source>
        <dbReference type="ARBA" id="ARBA00022737"/>
    </source>
</evidence>
<keyword evidence="7" id="KW-0677">Repeat</keyword>
<dbReference type="Gene3D" id="3.30.70.1230">
    <property type="entry name" value="Nucleotide cyclase"/>
    <property type="match status" value="2"/>
</dbReference>
<evidence type="ECO:0000256" key="10">
    <source>
        <dbReference type="ARBA" id="ARBA00022842"/>
    </source>
</evidence>
<evidence type="ECO:0000256" key="12">
    <source>
        <dbReference type="ARBA" id="ARBA00022998"/>
    </source>
</evidence>
<comment type="caution">
    <text evidence="20">The sequence shown here is derived from an EMBL/GenBank/DDBJ whole genome shotgun (WGS) entry which is preliminary data.</text>
</comment>
<dbReference type="Pfam" id="PF00211">
    <property type="entry name" value="Guanylate_cyc"/>
    <property type="match status" value="2"/>
</dbReference>
<evidence type="ECO:0000256" key="16">
    <source>
        <dbReference type="RuleBase" id="RU000405"/>
    </source>
</evidence>
<feature type="region of interest" description="Disordered" evidence="17">
    <location>
        <begin position="850"/>
        <end position="907"/>
    </location>
</feature>
<dbReference type="GO" id="GO:0006171">
    <property type="term" value="P:cAMP biosynthetic process"/>
    <property type="evidence" value="ECO:0007669"/>
    <property type="project" value="UniProtKB-KW"/>
</dbReference>
<comment type="cofactor">
    <cofactor evidence="2">
        <name>Mg(2+)</name>
        <dbReference type="ChEBI" id="CHEBI:18420"/>
    </cofactor>
</comment>
<dbReference type="PANTHER" id="PTHR45627:SF12">
    <property type="entry name" value="ADENYLATE CYCLASE TYPE 2"/>
    <property type="match status" value="1"/>
</dbReference>